<gene>
    <name evidence="2" type="ORF">DL764_007387</name>
</gene>
<accession>A0A4Q4T356</accession>
<proteinExistence type="predicted"/>
<evidence type="ECO:0000313" key="2">
    <source>
        <dbReference type="EMBL" id="RYO96787.1"/>
    </source>
</evidence>
<dbReference type="AlphaFoldDB" id="A0A4Q4T356"/>
<feature type="region of interest" description="Disordered" evidence="1">
    <location>
        <begin position="68"/>
        <end position="97"/>
    </location>
</feature>
<evidence type="ECO:0000256" key="1">
    <source>
        <dbReference type="SAM" id="MobiDB-lite"/>
    </source>
</evidence>
<comment type="caution">
    <text evidence="2">The sequence shown here is derived from an EMBL/GenBank/DDBJ whole genome shotgun (WGS) entry which is preliminary data.</text>
</comment>
<reference evidence="2 3" key="1">
    <citation type="submission" date="2018-06" db="EMBL/GenBank/DDBJ databases">
        <title>Complete Genomes of Monosporascus.</title>
        <authorList>
            <person name="Robinson A.J."/>
            <person name="Natvig D.O."/>
        </authorList>
    </citation>
    <scope>NUCLEOTIDE SEQUENCE [LARGE SCALE GENOMIC DNA]</scope>
    <source>
        <strain evidence="2 3">CBS 110550</strain>
    </source>
</reference>
<dbReference type="Proteomes" id="UP000293360">
    <property type="component" value="Unassembled WGS sequence"/>
</dbReference>
<dbReference type="EMBL" id="QJNU01000502">
    <property type="protein sequence ID" value="RYO96787.1"/>
    <property type="molecule type" value="Genomic_DNA"/>
</dbReference>
<feature type="compositionally biased region" description="Polar residues" evidence="1">
    <location>
        <begin position="1"/>
        <end position="18"/>
    </location>
</feature>
<keyword evidence="3" id="KW-1185">Reference proteome</keyword>
<sequence length="149" mass="16433">MSTASTSTNDSRPTSRNYDTGFPDWFAAHTTSLRHPDAIVGSGAYISAEDLDPDKAIRRSKRRLLAKHKRTISHGKIKPEAGQGQDLHLSTIPDNDSVLDEDIHEGELLGDEMINWNGGSSPGSSGDGEERPDSPREFRNPFSRIFKKT</sequence>
<dbReference type="OrthoDB" id="5209158at2759"/>
<feature type="compositionally biased region" description="Basic and acidic residues" evidence="1">
    <location>
        <begin position="128"/>
        <end position="139"/>
    </location>
</feature>
<feature type="region of interest" description="Disordered" evidence="1">
    <location>
        <begin position="1"/>
        <end position="21"/>
    </location>
</feature>
<protein>
    <submittedName>
        <fullName evidence="2">Uncharacterized protein</fullName>
    </submittedName>
</protein>
<name>A0A4Q4T356_9PEZI</name>
<organism evidence="2 3">
    <name type="scientific">Monosporascus ibericus</name>
    <dbReference type="NCBI Taxonomy" id="155417"/>
    <lineage>
        <taxon>Eukaryota</taxon>
        <taxon>Fungi</taxon>
        <taxon>Dikarya</taxon>
        <taxon>Ascomycota</taxon>
        <taxon>Pezizomycotina</taxon>
        <taxon>Sordariomycetes</taxon>
        <taxon>Xylariomycetidae</taxon>
        <taxon>Xylariales</taxon>
        <taxon>Xylariales incertae sedis</taxon>
        <taxon>Monosporascus</taxon>
    </lineage>
</organism>
<feature type="region of interest" description="Disordered" evidence="1">
    <location>
        <begin position="111"/>
        <end position="149"/>
    </location>
</feature>
<evidence type="ECO:0000313" key="3">
    <source>
        <dbReference type="Proteomes" id="UP000293360"/>
    </source>
</evidence>